<dbReference type="AlphaFoldDB" id="A0A5C3MLL4"/>
<proteinExistence type="inferred from homology"/>
<dbReference type="GO" id="GO:0005576">
    <property type="term" value="C:extracellular region"/>
    <property type="evidence" value="ECO:0007669"/>
    <property type="project" value="UniProtKB-SubCell"/>
</dbReference>
<keyword evidence="6" id="KW-1185">Reference proteome</keyword>
<dbReference type="Proteomes" id="UP000305948">
    <property type="component" value="Unassembled WGS sequence"/>
</dbReference>
<dbReference type="InterPro" id="IPR010829">
    <property type="entry name" value="Cerato-platanin"/>
</dbReference>
<keyword evidence="3" id="KW-0964">Secreted</keyword>
<dbReference type="SUPFAM" id="SSF50685">
    <property type="entry name" value="Barwin-like endoglucanases"/>
    <property type="match status" value="1"/>
</dbReference>
<sequence length="139" mass="14137">MKFTGLLACLVALAPVALSQQVSWDSAYDNANQSLATVACSDGVNGLMTKGYTTFGSLLTFPYIGGAQAIAGWNSASCGTCWNITYGTTTITVLAIDHAGSGFNIGEEAMNTLTGGYAVEYGIVQATTSTQVAAGACGL</sequence>
<evidence type="ECO:0000256" key="1">
    <source>
        <dbReference type="ARBA" id="ARBA00004613"/>
    </source>
</evidence>
<comment type="subcellular location">
    <subcellularLocation>
        <location evidence="1">Secreted</location>
    </subcellularLocation>
</comment>
<name>A0A5C3MLL4_9AGAM</name>
<reference evidence="5 6" key="1">
    <citation type="journal article" date="2019" name="Nat. Ecol. Evol.">
        <title>Megaphylogeny resolves global patterns of mushroom evolution.</title>
        <authorList>
            <person name="Varga T."/>
            <person name="Krizsan K."/>
            <person name="Foldi C."/>
            <person name="Dima B."/>
            <person name="Sanchez-Garcia M."/>
            <person name="Sanchez-Ramirez S."/>
            <person name="Szollosi G.J."/>
            <person name="Szarkandi J.G."/>
            <person name="Papp V."/>
            <person name="Albert L."/>
            <person name="Andreopoulos W."/>
            <person name="Angelini C."/>
            <person name="Antonin V."/>
            <person name="Barry K.W."/>
            <person name="Bougher N.L."/>
            <person name="Buchanan P."/>
            <person name="Buyck B."/>
            <person name="Bense V."/>
            <person name="Catcheside P."/>
            <person name="Chovatia M."/>
            <person name="Cooper J."/>
            <person name="Damon W."/>
            <person name="Desjardin D."/>
            <person name="Finy P."/>
            <person name="Geml J."/>
            <person name="Haridas S."/>
            <person name="Hughes K."/>
            <person name="Justo A."/>
            <person name="Karasinski D."/>
            <person name="Kautmanova I."/>
            <person name="Kiss B."/>
            <person name="Kocsube S."/>
            <person name="Kotiranta H."/>
            <person name="LaButti K.M."/>
            <person name="Lechner B.E."/>
            <person name="Liimatainen K."/>
            <person name="Lipzen A."/>
            <person name="Lukacs Z."/>
            <person name="Mihaltcheva S."/>
            <person name="Morgado L.N."/>
            <person name="Niskanen T."/>
            <person name="Noordeloos M.E."/>
            <person name="Ohm R.A."/>
            <person name="Ortiz-Santana B."/>
            <person name="Ovrebo C."/>
            <person name="Racz N."/>
            <person name="Riley R."/>
            <person name="Savchenko A."/>
            <person name="Shiryaev A."/>
            <person name="Soop K."/>
            <person name="Spirin V."/>
            <person name="Szebenyi C."/>
            <person name="Tomsovsky M."/>
            <person name="Tulloss R.E."/>
            <person name="Uehling J."/>
            <person name="Grigoriev I.V."/>
            <person name="Vagvolgyi C."/>
            <person name="Papp T."/>
            <person name="Martin F.M."/>
            <person name="Miettinen O."/>
            <person name="Hibbett D.S."/>
            <person name="Nagy L.G."/>
        </authorList>
    </citation>
    <scope>NUCLEOTIDE SEQUENCE [LARGE SCALE GENOMIC DNA]</scope>
    <source>
        <strain evidence="5 6">OMC1185</strain>
    </source>
</reference>
<organism evidence="5 6">
    <name type="scientific">Heliocybe sulcata</name>
    <dbReference type="NCBI Taxonomy" id="5364"/>
    <lineage>
        <taxon>Eukaryota</taxon>
        <taxon>Fungi</taxon>
        <taxon>Dikarya</taxon>
        <taxon>Basidiomycota</taxon>
        <taxon>Agaricomycotina</taxon>
        <taxon>Agaricomycetes</taxon>
        <taxon>Gloeophyllales</taxon>
        <taxon>Gloeophyllaceae</taxon>
        <taxon>Heliocybe</taxon>
    </lineage>
</organism>
<gene>
    <name evidence="5" type="ORF">OE88DRAFT_1109408</name>
</gene>
<keyword evidence="4" id="KW-0732">Signal</keyword>
<feature type="signal peptide" evidence="4">
    <location>
        <begin position="1"/>
        <end position="19"/>
    </location>
</feature>
<dbReference type="EMBL" id="ML213539">
    <property type="protein sequence ID" value="TFK45633.1"/>
    <property type="molecule type" value="Genomic_DNA"/>
</dbReference>
<evidence type="ECO:0000256" key="3">
    <source>
        <dbReference type="ARBA" id="ARBA00022525"/>
    </source>
</evidence>
<feature type="chain" id="PRO_5022666556" evidence="4">
    <location>
        <begin position="20"/>
        <end position="139"/>
    </location>
</feature>
<dbReference type="OrthoDB" id="4898945at2759"/>
<evidence type="ECO:0000313" key="6">
    <source>
        <dbReference type="Proteomes" id="UP000305948"/>
    </source>
</evidence>
<protein>
    <submittedName>
        <fullName evidence="5">Cerato-platanin</fullName>
    </submittedName>
</protein>
<dbReference type="Gene3D" id="2.40.40.10">
    <property type="entry name" value="RlpA-like domain"/>
    <property type="match status" value="1"/>
</dbReference>
<dbReference type="InterPro" id="IPR036908">
    <property type="entry name" value="RlpA-like_sf"/>
</dbReference>
<evidence type="ECO:0000256" key="4">
    <source>
        <dbReference type="SAM" id="SignalP"/>
    </source>
</evidence>
<comment type="similarity">
    <text evidence="2">Belongs to the cerato-platanin family.</text>
</comment>
<evidence type="ECO:0000256" key="2">
    <source>
        <dbReference type="ARBA" id="ARBA00010421"/>
    </source>
</evidence>
<accession>A0A5C3MLL4</accession>
<dbReference type="CDD" id="cd22778">
    <property type="entry name" value="DPBB_CEPL-like"/>
    <property type="match status" value="1"/>
</dbReference>
<evidence type="ECO:0000313" key="5">
    <source>
        <dbReference type="EMBL" id="TFK45633.1"/>
    </source>
</evidence>
<dbReference type="Pfam" id="PF07249">
    <property type="entry name" value="Cerato-platanin"/>
    <property type="match status" value="1"/>
</dbReference>